<dbReference type="AlphaFoldDB" id="A0A183EDV1"/>
<dbReference type="PANTHER" id="PTHR13170:SF16">
    <property type="entry name" value="PROTEIN O-GLCNACASE"/>
    <property type="match status" value="1"/>
</dbReference>
<dbReference type="Proteomes" id="UP000271098">
    <property type="component" value="Unassembled WGS sequence"/>
</dbReference>
<organism evidence="3">
    <name type="scientific">Gongylonema pulchrum</name>
    <dbReference type="NCBI Taxonomy" id="637853"/>
    <lineage>
        <taxon>Eukaryota</taxon>
        <taxon>Metazoa</taxon>
        <taxon>Ecdysozoa</taxon>
        <taxon>Nematoda</taxon>
        <taxon>Chromadorea</taxon>
        <taxon>Rhabditida</taxon>
        <taxon>Spirurina</taxon>
        <taxon>Spiruromorpha</taxon>
        <taxon>Spiruroidea</taxon>
        <taxon>Gongylonematidae</taxon>
        <taxon>Gongylonema</taxon>
    </lineage>
</organism>
<accession>A0A183EDV1</accession>
<evidence type="ECO:0000313" key="1">
    <source>
        <dbReference type="EMBL" id="VDN33221.1"/>
    </source>
</evidence>
<reference evidence="3" key="1">
    <citation type="submission" date="2016-06" db="UniProtKB">
        <authorList>
            <consortium name="WormBaseParasite"/>
        </authorList>
    </citation>
    <scope>IDENTIFICATION</scope>
</reference>
<dbReference type="EMBL" id="UYRT01087988">
    <property type="protein sequence ID" value="VDN33221.1"/>
    <property type="molecule type" value="Genomic_DNA"/>
</dbReference>
<keyword evidence="2" id="KW-1185">Reference proteome</keyword>
<dbReference type="WBParaSite" id="GPUH_0001916701-mRNA-1">
    <property type="protein sequence ID" value="GPUH_0001916701-mRNA-1"/>
    <property type="gene ID" value="GPUH_0001916701"/>
</dbReference>
<dbReference type="PANTHER" id="PTHR13170">
    <property type="entry name" value="O-GLCNACASE"/>
    <property type="match status" value="1"/>
</dbReference>
<sequence>MGEGYLNVSPNDHDCFWRVDVPDAEPWIFSCGFISDLQKVLCISTNVADLMTFQTVLPISLNCFTIRPYMDEDQNNLRYIDQTADEEEKLTCNVPFPGDIRRQRFFDKNIGTYVSCAIPRTSFVVVENDAVGNPRRIIAVVSAALDAREFVSKWQRQLEDVSRWVPPLLSESFYKKFPSQVDIKCHDFTQDATAVRRLLCVTAVALAYNGK</sequence>
<dbReference type="OrthoDB" id="10561723at2759"/>
<protein>
    <submittedName>
        <fullName evidence="3">FBA_1 domain-containing protein</fullName>
    </submittedName>
</protein>
<dbReference type="GO" id="GO:0009100">
    <property type="term" value="P:glycoprotein metabolic process"/>
    <property type="evidence" value="ECO:0007669"/>
    <property type="project" value="TreeGrafter"/>
</dbReference>
<evidence type="ECO:0000313" key="2">
    <source>
        <dbReference type="Proteomes" id="UP000271098"/>
    </source>
</evidence>
<reference evidence="1 2" key="2">
    <citation type="submission" date="2018-11" db="EMBL/GenBank/DDBJ databases">
        <authorList>
            <consortium name="Pathogen Informatics"/>
        </authorList>
    </citation>
    <scope>NUCLEOTIDE SEQUENCE [LARGE SCALE GENOMIC DNA]</scope>
</reference>
<dbReference type="Gene3D" id="3.40.630.30">
    <property type="match status" value="1"/>
</dbReference>
<evidence type="ECO:0000313" key="3">
    <source>
        <dbReference type="WBParaSite" id="GPUH_0001916701-mRNA-1"/>
    </source>
</evidence>
<name>A0A183EDV1_9BILA</name>
<dbReference type="GO" id="GO:0016231">
    <property type="term" value="F:beta-N-acetylglucosaminidase activity"/>
    <property type="evidence" value="ECO:0007669"/>
    <property type="project" value="TreeGrafter"/>
</dbReference>
<proteinExistence type="predicted"/>
<dbReference type="InterPro" id="IPR051822">
    <property type="entry name" value="Glycosyl_Hydrolase_84"/>
</dbReference>
<gene>
    <name evidence="1" type="ORF">GPUH_LOCUS19142</name>
</gene>